<keyword evidence="2" id="KW-0408">Iron</keyword>
<sequence>MLHVTRIHKADYAPISDLVTYRALPTANVSMIDPFLFLNHHGPQVYEPNNHGLPFGPHPHRGMETVTFILDGDISHKDSGGHESVITAGGVQWMTAGRGLIHAETSSDAFQKNGGKLEILQLWLNLPARLKMTPPFYKGLQREEIPSVTLDGGNVTVNLIAGDWDGQKAAFNSETGVHLNTIYAKAGGRLTVTIPQDHHIFFYVIKGNLTANGTKVDALKLAEFNQDGDTLTITADTDSILLLGHAKPLDEPVVAQGPFVMNTQQEIQEAYADYRQGKFGTWTH</sequence>
<dbReference type="Pfam" id="PF02678">
    <property type="entry name" value="Pirin"/>
    <property type="match status" value="1"/>
</dbReference>
<dbReference type="InterPro" id="IPR011051">
    <property type="entry name" value="RmlC_Cupin_sf"/>
</dbReference>
<evidence type="ECO:0000256" key="3">
    <source>
        <dbReference type="RuleBase" id="RU003457"/>
    </source>
</evidence>
<dbReference type="InterPro" id="IPR053186">
    <property type="entry name" value="QDO-related"/>
</dbReference>
<name>A0A6M0IL08_9BACT</name>
<evidence type="ECO:0000313" key="7">
    <source>
        <dbReference type="Proteomes" id="UP000477386"/>
    </source>
</evidence>
<dbReference type="InterPro" id="IPR012093">
    <property type="entry name" value="Pirin"/>
</dbReference>
<feature type="domain" description="Pirin C-terminal" evidence="5">
    <location>
        <begin position="184"/>
        <end position="280"/>
    </location>
</feature>
<feature type="binding site" evidence="2">
    <location>
        <position position="60"/>
    </location>
    <ligand>
        <name>Fe cation</name>
        <dbReference type="ChEBI" id="CHEBI:24875"/>
    </ligand>
</feature>
<proteinExistence type="inferred from homology"/>
<dbReference type="Pfam" id="PF05726">
    <property type="entry name" value="Pirin_C"/>
    <property type="match status" value="1"/>
</dbReference>
<feature type="binding site" evidence="2">
    <location>
        <position position="104"/>
    </location>
    <ligand>
        <name>Fe cation</name>
        <dbReference type="ChEBI" id="CHEBI:24875"/>
    </ligand>
</feature>
<dbReference type="EMBL" id="JAAGNZ010000001">
    <property type="protein sequence ID" value="NEU68482.1"/>
    <property type="molecule type" value="Genomic_DNA"/>
</dbReference>
<comment type="caution">
    <text evidence="6">The sequence shown here is derived from an EMBL/GenBank/DDBJ whole genome shotgun (WGS) entry which is preliminary data.</text>
</comment>
<dbReference type="CDD" id="cd02247">
    <property type="entry name" value="cupin_pirin_C"/>
    <property type="match status" value="1"/>
</dbReference>
<organism evidence="6 7">
    <name type="scientific">Spirosoma agri</name>
    <dbReference type="NCBI Taxonomy" id="1987381"/>
    <lineage>
        <taxon>Bacteria</taxon>
        <taxon>Pseudomonadati</taxon>
        <taxon>Bacteroidota</taxon>
        <taxon>Cytophagia</taxon>
        <taxon>Cytophagales</taxon>
        <taxon>Cytophagaceae</taxon>
        <taxon>Spirosoma</taxon>
    </lineage>
</organism>
<dbReference type="SUPFAM" id="SSF51182">
    <property type="entry name" value="RmlC-like cupins"/>
    <property type="match status" value="1"/>
</dbReference>
<dbReference type="PANTHER" id="PTHR43594">
    <property type="entry name" value="QUERCETIN 2,3-DIOXYGENASE"/>
    <property type="match status" value="1"/>
</dbReference>
<evidence type="ECO:0000313" key="6">
    <source>
        <dbReference type="EMBL" id="NEU68482.1"/>
    </source>
</evidence>
<dbReference type="Gene3D" id="2.60.120.10">
    <property type="entry name" value="Jelly Rolls"/>
    <property type="match status" value="2"/>
</dbReference>
<evidence type="ECO:0000256" key="1">
    <source>
        <dbReference type="ARBA" id="ARBA00008416"/>
    </source>
</evidence>
<dbReference type="RefSeq" id="WP_164040360.1">
    <property type="nucleotide sequence ID" value="NZ_JAAGNZ010000001.1"/>
</dbReference>
<evidence type="ECO:0000256" key="2">
    <source>
        <dbReference type="PIRSR" id="PIRSR006232-1"/>
    </source>
</evidence>
<dbReference type="InterPro" id="IPR008778">
    <property type="entry name" value="Pirin_C_dom"/>
</dbReference>
<dbReference type="AlphaFoldDB" id="A0A6M0IL08"/>
<dbReference type="Proteomes" id="UP000477386">
    <property type="component" value="Unassembled WGS sequence"/>
</dbReference>
<feature type="binding site" evidence="2">
    <location>
        <position position="58"/>
    </location>
    <ligand>
        <name>Fe cation</name>
        <dbReference type="ChEBI" id="CHEBI:24875"/>
    </ligand>
</feature>
<feature type="binding site" evidence="2">
    <location>
        <position position="102"/>
    </location>
    <ligand>
        <name>Fe cation</name>
        <dbReference type="ChEBI" id="CHEBI:24875"/>
    </ligand>
</feature>
<protein>
    <submittedName>
        <fullName evidence="6">Pirin family protein</fullName>
    </submittedName>
</protein>
<comment type="similarity">
    <text evidence="1 3">Belongs to the pirin family.</text>
</comment>
<dbReference type="InterPro" id="IPR003829">
    <property type="entry name" value="Pirin_N_dom"/>
</dbReference>
<dbReference type="PIRSF" id="PIRSF006232">
    <property type="entry name" value="Pirin"/>
    <property type="match status" value="1"/>
</dbReference>
<evidence type="ECO:0000259" key="4">
    <source>
        <dbReference type="Pfam" id="PF02678"/>
    </source>
</evidence>
<accession>A0A6M0IL08</accession>
<comment type="cofactor">
    <cofactor evidence="2">
        <name>Fe cation</name>
        <dbReference type="ChEBI" id="CHEBI:24875"/>
    </cofactor>
    <text evidence="2">Binds 1 Fe cation per subunit.</text>
</comment>
<dbReference type="CDD" id="cd02909">
    <property type="entry name" value="cupin_pirin_N"/>
    <property type="match status" value="1"/>
</dbReference>
<dbReference type="GO" id="GO:0046872">
    <property type="term" value="F:metal ion binding"/>
    <property type="evidence" value="ECO:0007669"/>
    <property type="project" value="UniProtKB-KW"/>
</dbReference>
<keyword evidence="2" id="KW-0479">Metal-binding</keyword>
<evidence type="ECO:0000259" key="5">
    <source>
        <dbReference type="Pfam" id="PF05726"/>
    </source>
</evidence>
<reference evidence="6 7" key="1">
    <citation type="submission" date="2020-02" db="EMBL/GenBank/DDBJ databases">
        <title>Draft genome sequence of two Spirosoma agri KCTC 52727 and Spirosoma terrae KCTC 52035.</title>
        <authorList>
            <person name="Rojas J."/>
            <person name="Ambika Manirajan B."/>
            <person name="Ratering S."/>
            <person name="Suarez C."/>
            <person name="Schnell S."/>
        </authorList>
    </citation>
    <scope>NUCLEOTIDE SEQUENCE [LARGE SCALE GENOMIC DNA]</scope>
    <source>
        <strain evidence="6 7">KCTC 52727</strain>
    </source>
</reference>
<dbReference type="PANTHER" id="PTHR43594:SF1">
    <property type="entry name" value="QUERCETIN 2,3-DIOXYGENASE PA2418-RELATED"/>
    <property type="match status" value="1"/>
</dbReference>
<dbReference type="InterPro" id="IPR014710">
    <property type="entry name" value="RmlC-like_jellyroll"/>
</dbReference>
<feature type="domain" description="Pirin N-terminal" evidence="4">
    <location>
        <begin position="21"/>
        <end position="124"/>
    </location>
</feature>
<gene>
    <name evidence="6" type="ORF">GK091_16455</name>
</gene>
<keyword evidence="7" id="KW-1185">Reference proteome</keyword>